<sequence length="187" mass="20365">MTSVAATWVAPCRSGLSEGSDLQHGSIKSTVLFSTAGPQHSRCPPGDPMYLYLASSPALCYLRSTAPRRNRSTDYRHSAQSLARAPAQPVLGPRLLQQSRESQSTSFILSHRIAARRITPRITRPASIFNLLCCQCSTTLGHLQSSSEFRATNTCSSPTVCFLASRIARQTLIASTAYVARDFMTGR</sequence>
<name>A0A2P5HLK3_DIAHE</name>
<proteinExistence type="predicted"/>
<organism evidence="1 2">
    <name type="scientific">Diaporthe helianthi</name>
    <dbReference type="NCBI Taxonomy" id="158607"/>
    <lineage>
        <taxon>Eukaryota</taxon>
        <taxon>Fungi</taxon>
        <taxon>Dikarya</taxon>
        <taxon>Ascomycota</taxon>
        <taxon>Pezizomycotina</taxon>
        <taxon>Sordariomycetes</taxon>
        <taxon>Sordariomycetidae</taxon>
        <taxon>Diaporthales</taxon>
        <taxon>Diaporthaceae</taxon>
        <taxon>Diaporthe</taxon>
    </lineage>
</organism>
<dbReference type="InParanoid" id="A0A2P5HLK3"/>
<dbReference type="AlphaFoldDB" id="A0A2P5HLK3"/>
<protein>
    <submittedName>
        <fullName evidence="1">Uncharacterized protein</fullName>
    </submittedName>
</protein>
<dbReference type="Proteomes" id="UP000094444">
    <property type="component" value="Unassembled WGS sequence"/>
</dbReference>
<evidence type="ECO:0000313" key="1">
    <source>
        <dbReference type="EMBL" id="POS71143.1"/>
    </source>
</evidence>
<accession>A0A2P5HLK3</accession>
<comment type="caution">
    <text evidence="1">The sequence shown here is derived from an EMBL/GenBank/DDBJ whole genome shotgun (WGS) entry which is preliminary data.</text>
</comment>
<keyword evidence="2" id="KW-1185">Reference proteome</keyword>
<reference evidence="1" key="1">
    <citation type="submission" date="2017-09" db="EMBL/GenBank/DDBJ databases">
        <title>Polyketide synthases of a Diaporthe helianthi virulent isolate.</title>
        <authorList>
            <person name="Baroncelli R."/>
        </authorList>
    </citation>
    <scope>NUCLEOTIDE SEQUENCE [LARGE SCALE GENOMIC DNA]</scope>
    <source>
        <strain evidence="1">7/96</strain>
    </source>
</reference>
<gene>
    <name evidence="1" type="ORF">DHEL01_v210462</name>
</gene>
<evidence type="ECO:0000313" key="2">
    <source>
        <dbReference type="Proteomes" id="UP000094444"/>
    </source>
</evidence>
<dbReference type="EMBL" id="MAVT02001359">
    <property type="protein sequence ID" value="POS71143.1"/>
    <property type="molecule type" value="Genomic_DNA"/>
</dbReference>